<dbReference type="InterPro" id="IPR004675">
    <property type="entry name" value="AhpD_core"/>
</dbReference>
<dbReference type="AlphaFoldDB" id="A0A841JY26"/>
<dbReference type="Pfam" id="PF02627">
    <property type="entry name" value="CMD"/>
    <property type="match status" value="1"/>
</dbReference>
<organism evidence="2 3">
    <name type="scientific">Silvibacterium bohemicum</name>
    <dbReference type="NCBI Taxonomy" id="1577686"/>
    <lineage>
        <taxon>Bacteria</taxon>
        <taxon>Pseudomonadati</taxon>
        <taxon>Acidobacteriota</taxon>
        <taxon>Terriglobia</taxon>
        <taxon>Terriglobales</taxon>
        <taxon>Acidobacteriaceae</taxon>
        <taxon>Silvibacterium</taxon>
    </lineage>
</organism>
<dbReference type="RefSeq" id="WP_050061034.1">
    <property type="nucleotide sequence ID" value="NZ_JACHEK010000008.1"/>
</dbReference>
<reference evidence="2 3" key="1">
    <citation type="submission" date="2020-08" db="EMBL/GenBank/DDBJ databases">
        <title>Genomic Encyclopedia of Type Strains, Phase IV (KMG-IV): sequencing the most valuable type-strain genomes for metagenomic binning, comparative biology and taxonomic classification.</title>
        <authorList>
            <person name="Goeker M."/>
        </authorList>
    </citation>
    <scope>NUCLEOTIDE SEQUENCE [LARGE SCALE GENOMIC DNA]</scope>
    <source>
        <strain evidence="2 3">DSM 103733</strain>
    </source>
</reference>
<protein>
    <submittedName>
        <fullName evidence="2">Putative peroxidase-related enzyme</fullName>
    </submittedName>
</protein>
<keyword evidence="2" id="KW-0575">Peroxidase</keyword>
<dbReference type="EMBL" id="JACHEK010000008">
    <property type="protein sequence ID" value="MBB6146050.1"/>
    <property type="molecule type" value="Genomic_DNA"/>
</dbReference>
<proteinExistence type="predicted"/>
<dbReference type="InterPro" id="IPR003779">
    <property type="entry name" value="CMD-like"/>
</dbReference>
<dbReference type="PANTHER" id="PTHR35446">
    <property type="entry name" value="SI:CH211-175M2.5"/>
    <property type="match status" value="1"/>
</dbReference>
<dbReference type="Gene3D" id="1.20.1290.10">
    <property type="entry name" value="AhpD-like"/>
    <property type="match status" value="1"/>
</dbReference>
<evidence type="ECO:0000313" key="2">
    <source>
        <dbReference type="EMBL" id="MBB6146050.1"/>
    </source>
</evidence>
<feature type="domain" description="Carboxymuconolactone decarboxylase-like" evidence="1">
    <location>
        <begin position="41"/>
        <end position="120"/>
    </location>
</feature>
<dbReference type="NCBIfam" id="TIGR00778">
    <property type="entry name" value="ahpD_dom"/>
    <property type="match status" value="1"/>
</dbReference>
<evidence type="ECO:0000313" key="3">
    <source>
        <dbReference type="Proteomes" id="UP000538666"/>
    </source>
</evidence>
<keyword evidence="3" id="KW-1185">Reference proteome</keyword>
<evidence type="ECO:0000259" key="1">
    <source>
        <dbReference type="Pfam" id="PF02627"/>
    </source>
</evidence>
<dbReference type="SUPFAM" id="SSF69118">
    <property type="entry name" value="AhpD-like"/>
    <property type="match status" value="1"/>
</dbReference>
<keyword evidence="2" id="KW-0560">Oxidoreductase</keyword>
<dbReference type="PANTHER" id="PTHR35446:SF3">
    <property type="entry name" value="CMD DOMAIN-CONTAINING PROTEIN"/>
    <property type="match status" value="1"/>
</dbReference>
<sequence length="186" mass="19508">MSRLSAIQPDQATGKAKELLDAVHSAMKMTPNMTRVMANSPAVLQGYLSFSGALAGGVLNHKLREELALAVSEQNSCQYCVSAHTAIGKMVGLSGAEIEAARDGDSASPKTAAALKFAREIVAKQGRASESDVEAVRAAGFNDGEIAEIIAHVALNVFTNYFNNTADVDVDFPKIALRQQAATATA</sequence>
<dbReference type="Proteomes" id="UP000538666">
    <property type="component" value="Unassembled WGS sequence"/>
</dbReference>
<dbReference type="InterPro" id="IPR029032">
    <property type="entry name" value="AhpD-like"/>
</dbReference>
<name>A0A841JY26_9BACT</name>
<accession>A0A841JY26</accession>
<dbReference type="GO" id="GO:0051920">
    <property type="term" value="F:peroxiredoxin activity"/>
    <property type="evidence" value="ECO:0007669"/>
    <property type="project" value="InterPro"/>
</dbReference>
<gene>
    <name evidence="2" type="ORF">HNQ77_004020</name>
</gene>
<dbReference type="OrthoDB" id="9801997at2"/>
<comment type="caution">
    <text evidence="2">The sequence shown here is derived from an EMBL/GenBank/DDBJ whole genome shotgun (WGS) entry which is preliminary data.</text>
</comment>